<dbReference type="KEGG" id="mcau:MIT9_P0038"/>
<name>A0AAU9CC10_9GAMM</name>
<proteinExistence type="predicted"/>
<accession>A0AAU9CC10</accession>
<sequence>MKGNRKRWFPWIVALTALTVAGMVGYGAWMRLQRAEDQLRRQQHMLESLEDTLEERTEALAIVESSGARFHRVWPRSGGSSSRLDWIATVGALAPELQVPVLKYTLGPRTSIEEQEDIRLWRVDIDLQLGLVHEGALLAFWQALESSNLGIFDLRACRIARRSEPPAPQAVNLEAACRLAWYGFSQDEVSENDRDDDGLVDAADGP</sequence>
<dbReference type="Proteomes" id="UP001321825">
    <property type="component" value="Chromosome"/>
</dbReference>
<protein>
    <submittedName>
        <fullName evidence="2">Uncharacterized protein</fullName>
    </submittedName>
</protein>
<evidence type="ECO:0000256" key="1">
    <source>
        <dbReference type="SAM" id="Coils"/>
    </source>
</evidence>
<gene>
    <name evidence="2" type="ORF">MIT9_P0038</name>
</gene>
<dbReference type="AlphaFoldDB" id="A0AAU9CC10"/>
<evidence type="ECO:0000313" key="3">
    <source>
        <dbReference type="Proteomes" id="UP001321825"/>
    </source>
</evidence>
<feature type="coiled-coil region" evidence="1">
    <location>
        <begin position="32"/>
        <end position="66"/>
    </location>
</feature>
<keyword evidence="1" id="KW-0175">Coiled coil</keyword>
<dbReference type="EMBL" id="AP024714">
    <property type="protein sequence ID" value="BCX80465.1"/>
    <property type="molecule type" value="Genomic_DNA"/>
</dbReference>
<evidence type="ECO:0000313" key="2">
    <source>
        <dbReference type="EMBL" id="BCX80465.1"/>
    </source>
</evidence>
<organism evidence="2 3">
    <name type="scientific">Methylomarinovum caldicuralii</name>
    <dbReference type="NCBI Taxonomy" id="438856"/>
    <lineage>
        <taxon>Bacteria</taxon>
        <taxon>Pseudomonadati</taxon>
        <taxon>Pseudomonadota</taxon>
        <taxon>Gammaproteobacteria</taxon>
        <taxon>Methylococcales</taxon>
        <taxon>Methylothermaceae</taxon>
        <taxon>Methylomarinovum</taxon>
    </lineage>
</organism>
<keyword evidence="3" id="KW-1185">Reference proteome</keyword>
<reference evidence="3" key="1">
    <citation type="journal article" date="2024" name="Int. J. Syst. Evol. Microbiol.">
        <title>Methylomarinovum tepidoasis sp. nov., a moderately thermophilic methanotroph of the family Methylothermaceae isolated from a deep-sea hydrothermal field.</title>
        <authorList>
            <person name="Hirayama H."/>
            <person name="Takaki Y."/>
            <person name="Abe M."/>
            <person name="Miyazaki M."/>
            <person name="Uematsu K."/>
            <person name="Matsui Y."/>
            <person name="Takai K."/>
        </authorList>
    </citation>
    <scope>NUCLEOTIDE SEQUENCE [LARGE SCALE GENOMIC DNA]</scope>
    <source>
        <strain evidence="3">IT-9</strain>
    </source>
</reference>